<evidence type="ECO:0000313" key="1">
    <source>
        <dbReference type="EMBL" id="ACC76118.1"/>
    </source>
</evidence>
<dbReference type="EMBL" id="CP001045">
    <property type="protein sequence ID" value="ACC76118.1"/>
    <property type="molecule type" value="Genomic_DNA"/>
</dbReference>
<dbReference type="RefSeq" id="WP_012406274.1">
    <property type="nucleotide sequence ID" value="NC_010625.1"/>
</dbReference>
<dbReference type="Proteomes" id="UP000001192">
    <property type="component" value="Plasmid pBPHY01"/>
</dbReference>
<protein>
    <submittedName>
        <fullName evidence="1">Uncharacterized protein</fullName>
    </submittedName>
</protein>
<organism evidence="1 2">
    <name type="scientific">Paraburkholderia phymatum (strain DSM 17167 / CIP 108236 / LMG 21445 / STM815)</name>
    <name type="common">Burkholderia phymatum</name>
    <dbReference type="NCBI Taxonomy" id="391038"/>
    <lineage>
        <taxon>Bacteria</taxon>
        <taxon>Pseudomonadati</taxon>
        <taxon>Pseudomonadota</taxon>
        <taxon>Betaproteobacteria</taxon>
        <taxon>Burkholderiales</taxon>
        <taxon>Burkholderiaceae</taxon>
        <taxon>Paraburkholderia</taxon>
    </lineage>
</organism>
<dbReference type="HOGENOM" id="CLU_2477407_0_0_4"/>
<geneLocation type="plasmid" evidence="1 2">
    <name>pBPHY01</name>
</geneLocation>
<keyword evidence="1" id="KW-0614">Plasmid</keyword>
<gene>
    <name evidence="1" type="ordered locus">Bphy_7117</name>
</gene>
<proteinExistence type="predicted"/>
<accession>B2JU65</accession>
<name>B2JU65_PARP8</name>
<keyword evidence="2" id="KW-1185">Reference proteome</keyword>
<dbReference type="AlphaFoldDB" id="B2JU65"/>
<evidence type="ECO:0000313" key="2">
    <source>
        <dbReference type="Proteomes" id="UP000001192"/>
    </source>
</evidence>
<reference evidence="2" key="1">
    <citation type="journal article" date="2014" name="Stand. Genomic Sci.">
        <title>Complete genome sequence of Burkholderia phymatum STM815(T), a broad host range and efficient nitrogen-fixing symbiont of Mimosa species.</title>
        <authorList>
            <person name="Moulin L."/>
            <person name="Klonowska A."/>
            <person name="Caroline B."/>
            <person name="Booth K."/>
            <person name="Vriezen J.A."/>
            <person name="Melkonian R."/>
            <person name="James E.K."/>
            <person name="Young J.P."/>
            <person name="Bena G."/>
            <person name="Hauser L."/>
            <person name="Land M."/>
            <person name="Kyrpides N."/>
            <person name="Bruce D."/>
            <person name="Chain P."/>
            <person name="Copeland A."/>
            <person name="Pitluck S."/>
            <person name="Woyke T."/>
            <person name="Lizotte-Waniewski M."/>
            <person name="Bristow J."/>
            <person name="Riley M."/>
        </authorList>
    </citation>
    <scope>NUCLEOTIDE SEQUENCE [LARGE SCALE GENOMIC DNA]</scope>
    <source>
        <strain evidence="2">DSM 17167 / CIP 108236 / LMG 21445 / STM815</strain>
        <plasmid evidence="2">Plasmid pBPHY01</plasmid>
    </source>
</reference>
<sequence>MEPLVTDEGFNALVDKLALTRDTLQTQNSTEMAQTVTEAVLLLVKMHTFLAIQERMLELQFLLVERAQLERDEALALIAAVTGSTLQ</sequence>
<dbReference type="KEGG" id="bph:Bphy_7117"/>